<protein>
    <submittedName>
        <fullName evidence="1">Uncharacterized protein</fullName>
    </submittedName>
</protein>
<dbReference type="Proteomes" id="UP001281217">
    <property type="component" value="Unassembled WGS sequence"/>
</dbReference>
<evidence type="ECO:0000313" key="2">
    <source>
        <dbReference type="Proteomes" id="UP001281217"/>
    </source>
</evidence>
<evidence type="ECO:0000313" key="1">
    <source>
        <dbReference type="EMBL" id="MDX9688833.1"/>
    </source>
</evidence>
<proteinExistence type="predicted"/>
<dbReference type="RefSeq" id="WP_320332118.1">
    <property type="nucleotide sequence ID" value="NZ_JAVRDO010000021.1"/>
</dbReference>
<name>A0ABU5C2G0_9GAMM</name>
<organism evidence="1 2">
    <name type="scientific">Halopseudomonas formosensis</name>
    <dbReference type="NCBI Taxonomy" id="1002526"/>
    <lineage>
        <taxon>Bacteria</taxon>
        <taxon>Pseudomonadati</taxon>
        <taxon>Pseudomonadota</taxon>
        <taxon>Gammaproteobacteria</taxon>
        <taxon>Pseudomonadales</taxon>
        <taxon>Pseudomonadaceae</taxon>
        <taxon>Halopseudomonas</taxon>
    </lineage>
</organism>
<reference evidence="2" key="1">
    <citation type="submission" date="2023-07" db="EMBL/GenBank/DDBJ databases">
        <authorList>
            <person name="de Witt J."/>
        </authorList>
    </citation>
    <scope>NUCLEOTIDE SEQUENCE [LARGE SCALE GENOMIC DNA]</scope>
    <source>
        <strain evidence="2">FZJ</strain>
    </source>
</reference>
<comment type="caution">
    <text evidence="1">The sequence shown here is derived from an EMBL/GenBank/DDBJ whole genome shotgun (WGS) entry which is preliminary data.</text>
</comment>
<sequence>MAFYHQQGTAHDSARRRVYEWEYVGYAADAQPGWTIRELLEQ</sequence>
<accession>A0ABU5C2G0</accession>
<dbReference type="EMBL" id="JAVRDO010000021">
    <property type="protein sequence ID" value="MDX9688833.1"/>
    <property type="molecule type" value="Genomic_DNA"/>
</dbReference>
<keyword evidence="2" id="KW-1185">Reference proteome</keyword>
<gene>
    <name evidence="1" type="ORF">RED13_000881</name>
</gene>